<comment type="similarity">
    <text evidence="2">Belongs to the zinc-containing alcohol dehydrogenase family.</text>
</comment>
<keyword evidence="5" id="KW-0560">Oxidoreductase</keyword>
<feature type="domain" description="Alcohol dehydrogenase-like N-terminal" evidence="7">
    <location>
        <begin position="25"/>
        <end position="142"/>
    </location>
</feature>
<name>A0A1M6BY56_9FIRM</name>
<dbReference type="OrthoDB" id="1700359at2"/>
<evidence type="ECO:0000259" key="7">
    <source>
        <dbReference type="Pfam" id="PF08240"/>
    </source>
</evidence>
<organism evidence="8 9">
    <name type="scientific">Lutispora thermophila DSM 19022</name>
    <dbReference type="NCBI Taxonomy" id="1122184"/>
    <lineage>
        <taxon>Bacteria</taxon>
        <taxon>Bacillati</taxon>
        <taxon>Bacillota</taxon>
        <taxon>Clostridia</taxon>
        <taxon>Lutisporales</taxon>
        <taxon>Lutisporaceae</taxon>
        <taxon>Lutispora</taxon>
    </lineage>
</organism>
<dbReference type="GO" id="GO:0046872">
    <property type="term" value="F:metal ion binding"/>
    <property type="evidence" value="ECO:0007669"/>
    <property type="project" value="UniProtKB-KW"/>
</dbReference>
<dbReference type="InterPro" id="IPR011032">
    <property type="entry name" value="GroES-like_sf"/>
</dbReference>
<evidence type="ECO:0000313" key="9">
    <source>
        <dbReference type="Proteomes" id="UP000184442"/>
    </source>
</evidence>
<keyword evidence="9" id="KW-1185">Reference proteome</keyword>
<dbReference type="InterPro" id="IPR013149">
    <property type="entry name" value="ADH-like_C"/>
</dbReference>
<sequence length="348" mass="39517">MLTKSYKIVQPKRFEIYIDNIEPKEDDAIIKIEYAAICKADIRYYLGKRDMRVLDKKYPMSLLHEAVGIVIKDYSGKFTVGEKVALVPNIVSNCMEDKCTNKVCLDNKLGQNYCPRALFASSNYNGFSRSIIAYPSSNIVRINNNIDLCIAVFAELISVANAAIRRIDIDKNDRVAVWGDGILGYILCSVLHNIYDVNFTVIGKHEEKLKEFTADKYILLDDEYKLTSNVDIVFECVGGSNSENAINQIIDTINPGGKIVLAGVPDKNPNIDVRKVLEKGISIYGVTRSNVNDFYNAISQLENDNFYKCISKLFLDELIINDITDYYKAFEMEILNRKLGKNILKFRF</sequence>
<dbReference type="PANTHER" id="PTHR43350">
    <property type="entry name" value="NAD-DEPENDENT ALCOHOL DEHYDROGENASE"/>
    <property type="match status" value="1"/>
</dbReference>
<dbReference type="AlphaFoldDB" id="A0A1M6BY56"/>
<accession>A0A1M6BY56</accession>
<evidence type="ECO:0000256" key="5">
    <source>
        <dbReference type="ARBA" id="ARBA00023002"/>
    </source>
</evidence>
<dbReference type="Pfam" id="PF00107">
    <property type="entry name" value="ADH_zinc_N"/>
    <property type="match status" value="1"/>
</dbReference>
<dbReference type="EMBL" id="FQZS01000004">
    <property type="protein sequence ID" value="SHI53543.1"/>
    <property type="molecule type" value="Genomic_DNA"/>
</dbReference>
<evidence type="ECO:0000256" key="3">
    <source>
        <dbReference type="ARBA" id="ARBA00022723"/>
    </source>
</evidence>
<dbReference type="STRING" id="1122184.SAMN02745176_00590"/>
<evidence type="ECO:0000313" key="8">
    <source>
        <dbReference type="EMBL" id="SHI53543.1"/>
    </source>
</evidence>
<evidence type="ECO:0000256" key="1">
    <source>
        <dbReference type="ARBA" id="ARBA00001947"/>
    </source>
</evidence>
<dbReference type="SUPFAM" id="SSF51735">
    <property type="entry name" value="NAD(P)-binding Rossmann-fold domains"/>
    <property type="match status" value="1"/>
</dbReference>
<dbReference type="Proteomes" id="UP000184442">
    <property type="component" value="Unassembled WGS sequence"/>
</dbReference>
<gene>
    <name evidence="8" type="ORF">SAMN02745176_00590</name>
</gene>
<dbReference type="Gene3D" id="3.40.50.720">
    <property type="entry name" value="NAD(P)-binding Rossmann-like Domain"/>
    <property type="match status" value="1"/>
</dbReference>
<evidence type="ECO:0000259" key="6">
    <source>
        <dbReference type="Pfam" id="PF00107"/>
    </source>
</evidence>
<keyword evidence="3" id="KW-0479">Metal-binding</keyword>
<dbReference type="GO" id="GO:0016491">
    <property type="term" value="F:oxidoreductase activity"/>
    <property type="evidence" value="ECO:0007669"/>
    <property type="project" value="UniProtKB-KW"/>
</dbReference>
<protein>
    <submittedName>
        <fullName evidence="8">Ribitol-5-phosphate 2-dehydrogenase</fullName>
    </submittedName>
</protein>
<dbReference type="InterPro" id="IPR036291">
    <property type="entry name" value="NAD(P)-bd_dom_sf"/>
</dbReference>
<reference evidence="8 9" key="1">
    <citation type="submission" date="2016-11" db="EMBL/GenBank/DDBJ databases">
        <authorList>
            <person name="Jaros S."/>
            <person name="Januszkiewicz K."/>
            <person name="Wedrychowicz H."/>
        </authorList>
    </citation>
    <scope>NUCLEOTIDE SEQUENCE [LARGE SCALE GENOMIC DNA]</scope>
    <source>
        <strain evidence="8 9">DSM 19022</strain>
    </source>
</reference>
<feature type="domain" description="Alcohol dehydrogenase-like C-terminal" evidence="6">
    <location>
        <begin position="207"/>
        <end position="302"/>
    </location>
</feature>
<dbReference type="PANTHER" id="PTHR43350:SF19">
    <property type="entry name" value="D-GULOSIDE 3-DEHYDROGENASE"/>
    <property type="match status" value="1"/>
</dbReference>
<proteinExistence type="inferred from homology"/>
<evidence type="ECO:0000256" key="2">
    <source>
        <dbReference type="ARBA" id="ARBA00008072"/>
    </source>
</evidence>
<evidence type="ECO:0000256" key="4">
    <source>
        <dbReference type="ARBA" id="ARBA00022833"/>
    </source>
</evidence>
<dbReference type="RefSeq" id="WP_073024351.1">
    <property type="nucleotide sequence ID" value="NZ_FQZS01000004.1"/>
</dbReference>
<dbReference type="InterPro" id="IPR013154">
    <property type="entry name" value="ADH-like_N"/>
</dbReference>
<keyword evidence="4" id="KW-0862">Zinc</keyword>
<comment type="cofactor">
    <cofactor evidence="1">
        <name>Zn(2+)</name>
        <dbReference type="ChEBI" id="CHEBI:29105"/>
    </cofactor>
</comment>
<dbReference type="SUPFAM" id="SSF50129">
    <property type="entry name" value="GroES-like"/>
    <property type="match status" value="1"/>
</dbReference>
<dbReference type="Gene3D" id="3.90.180.10">
    <property type="entry name" value="Medium-chain alcohol dehydrogenases, catalytic domain"/>
    <property type="match status" value="1"/>
</dbReference>
<dbReference type="Pfam" id="PF08240">
    <property type="entry name" value="ADH_N"/>
    <property type="match status" value="1"/>
</dbReference>